<name>A0A8S1R0H9_9CILI</name>
<protein>
    <submittedName>
        <fullName evidence="1">Uncharacterized protein</fullName>
    </submittedName>
</protein>
<comment type="caution">
    <text evidence="1">The sequence shown here is derived from an EMBL/GenBank/DDBJ whole genome shotgun (WGS) entry which is preliminary data.</text>
</comment>
<dbReference type="EMBL" id="CAJJDN010000133">
    <property type="protein sequence ID" value="CAD8121601.1"/>
    <property type="molecule type" value="Genomic_DNA"/>
</dbReference>
<reference evidence="1" key="1">
    <citation type="submission" date="2021-01" db="EMBL/GenBank/DDBJ databases">
        <authorList>
            <consortium name="Genoscope - CEA"/>
            <person name="William W."/>
        </authorList>
    </citation>
    <scope>NUCLEOTIDE SEQUENCE</scope>
</reference>
<dbReference type="AlphaFoldDB" id="A0A8S1R0H9"/>
<accession>A0A8S1R0H9</accession>
<evidence type="ECO:0000313" key="2">
    <source>
        <dbReference type="Proteomes" id="UP000692954"/>
    </source>
</evidence>
<evidence type="ECO:0000313" key="1">
    <source>
        <dbReference type="EMBL" id="CAD8121601.1"/>
    </source>
</evidence>
<organism evidence="1 2">
    <name type="scientific">Paramecium sonneborni</name>
    <dbReference type="NCBI Taxonomy" id="65129"/>
    <lineage>
        <taxon>Eukaryota</taxon>
        <taxon>Sar</taxon>
        <taxon>Alveolata</taxon>
        <taxon>Ciliophora</taxon>
        <taxon>Intramacronucleata</taxon>
        <taxon>Oligohymenophorea</taxon>
        <taxon>Peniculida</taxon>
        <taxon>Parameciidae</taxon>
        <taxon>Paramecium</taxon>
    </lineage>
</organism>
<sequence>MQFQNIKKELFVKQTPKHESCIAKIFNYNPSQKMKVPKKQILQSEQPLCNQVFIGELFFDCQIP</sequence>
<proteinExistence type="predicted"/>
<keyword evidence="2" id="KW-1185">Reference proteome</keyword>
<dbReference type="Proteomes" id="UP000692954">
    <property type="component" value="Unassembled WGS sequence"/>
</dbReference>
<gene>
    <name evidence="1" type="ORF">PSON_ATCC_30995.1.T1330071</name>
</gene>